<dbReference type="AlphaFoldDB" id="A0A4C1ZAT3"/>
<protein>
    <submittedName>
        <fullName evidence="1">Uncharacterized protein</fullName>
    </submittedName>
</protein>
<accession>A0A4C1ZAT3</accession>
<evidence type="ECO:0000313" key="1">
    <source>
        <dbReference type="EMBL" id="GBP85901.1"/>
    </source>
</evidence>
<comment type="caution">
    <text evidence="1">The sequence shown here is derived from an EMBL/GenBank/DDBJ whole genome shotgun (WGS) entry which is preliminary data.</text>
</comment>
<evidence type="ECO:0000313" key="2">
    <source>
        <dbReference type="Proteomes" id="UP000299102"/>
    </source>
</evidence>
<reference evidence="1 2" key="1">
    <citation type="journal article" date="2019" name="Commun. Biol.">
        <title>The bagworm genome reveals a unique fibroin gene that provides high tensile strength.</title>
        <authorList>
            <person name="Kono N."/>
            <person name="Nakamura H."/>
            <person name="Ohtoshi R."/>
            <person name="Tomita M."/>
            <person name="Numata K."/>
            <person name="Arakawa K."/>
        </authorList>
    </citation>
    <scope>NUCLEOTIDE SEQUENCE [LARGE SCALE GENOMIC DNA]</scope>
</reference>
<organism evidence="1 2">
    <name type="scientific">Eumeta variegata</name>
    <name type="common">Bagworm moth</name>
    <name type="synonym">Eumeta japonica</name>
    <dbReference type="NCBI Taxonomy" id="151549"/>
    <lineage>
        <taxon>Eukaryota</taxon>
        <taxon>Metazoa</taxon>
        <taxon>Ecdysozoa</taxon>
        <taxon>Arthropoda</taxon>
        <taxon>Hexapoda</taxon>
        <taxon>Insecta</taxon>
        <taxon>Pterygota</taxon>
        <taxon>Neoptera</taxon>
        <taxon>Endopterygota</taxon>
        <taxon>Lepidoptera</taxon>
        <taxon>Glossata</taxon>
        <taxon>Ditrysia</taxon>
        <taxon>Tineoidea</taxon>
        <taxon>Psychidae</taxon>
        <taxon>Oiketicinae</taxon>
        <taxon>Eumeta</taxon>
    </lineage>
</organism>
<sequence>MGTIWDNFIGIKSKREIAVQTENRERGRILIESGSEIEIMVKIGNLSCLMLRYFSSSEDFRRDDVFIMAAPRAAAAAAERPLCFCETEARQKRESPGAGLFVNITYCISVI</sequence>
<gene>
    <name evidence="1" type="ORF">EVAR_36069_1</name>
</gene>
<dbReference type="Proteomes" id="UP000299102">
    <property type="component" value="Unassembled WGS sequence"/>
</dbReference>
<name>A0A4C1ZAT3_EUMVA</name>
<dbReference type="EMBL" id="BGZK01001766">
    <property type="protein sequence ID" value="GBP85901.1"/>
    <property type="molecule type" value="Genomic_DNA"/>
</dbReference>
<proteinExistence type="predicted"/>
<keyword evidence="2" id="KW-1185">Reference proteome</keyword>